<comment type="similarity">
    <text evidence="1">Belongs to the peptidase S1C family.</text>
</comment>
<dbReference type="GO" id="GO:0006508">
    <property type="term" value="P:proteolysis"/>
    <property type="evidence" value="ECO:0007669"/>
    <property type="project" value="UniProtKB-KW"/>
</dbReference>
<keyword evidence="2 7" id="KW-0645">Protease</keyword>
<dbReference type="GO" id="GO:0008233">
    <property type="term" value="F:peptidase activity"/>
    <property type="evidence" value="ECO:0007669"/>
    <property type="project" value="UniProtKB-KW"/>
</dbReference>
<protein>
    <submittedName>
        <fullName evidence="7">S1C family serine protease</fullName>
        <ecNumber evidence="7">3.4.21.-</ecNumber>
    </submittedName>
</protein>
<dbReference type="SMART" id="SM00228">
    <property type="entry name" value="PDZ"/>
    <property type="match status" value="1"/>
</dbReference>
<feature type="transmembrane region" description="Helical" evidence="5">
    <location>
        <begin position="73"/>
        <end position="94"/>
    </location>
</feature>
<dbReference type="PROSITE" id="PS50106">
    <property type="entry name" value="PDZ"/>
    <property type="match status" value="1"/>
</dbReference>
<evidence type="ECO:0000256" key="4">
    <source>
        <dbReference type="SAM" id="MobiDB-lite"/>
    </source>
</evidence>
<evidence type="ECO:0000256" key="5">
    <source>
        <dbReference type="SAM" id="Phobius"/>
    </source>
</evidence>
<dbReference type="Pfam" id="PF13180">
    <property type="entry name" value="PDZ_2"/>
    <property type="match status" value="1"/>
</dbReference>
<feature type="domain" description="PDZ" evidence="6">
    <location>
        <begin position="343"/>
        <end position="400"/>
    </location>
</feature>
<keyword evidence="8" id="KW-1185">Reference proteome</keyword>
<dbReference type="Proteomes" id="UP001595698">
    <property type="component" value="Unassembled WGS sequence"/>
</dbReference>
<name>A0ABV8EX10_9ACTN</name>
<organism evidence="7 8">
    <name type="scientific">Streptosporangium jomthongense</name>
    <dbReference type="NCBI Taxonomy" id="1193683"/>
    <lineage>
        <taxon>Bacteria</taxon>
        <taxon>Bacillati</taxon>
        <taxon>Actinomycetota</taxon>
        <taxon>Actinomycetes</taxon>
        <taxon>Streptosporangiales</taxon>
        <taxon>Streptosporangiaceae</taxon>
        <taxon>Streptosporangium</taxon>
    </lineage>
</organism>
<evidence type="ECO:0000313" key="8">
    <source>
        <dbReference type="Proteomes" id="UP001595698"/>
    </source>
</evidence>
<proteinExistence type="inferred from homology"/>
<dbReference type="PANTHER" id="PTHR43343:SF3">
    <property type="entry name" value="PROTEASE DO-LIKE 8, CHLOROPLASTIC"/>
    <property type="match status" value="1"/>
</dbReference>
<feature type="region of interest" description="Disordered" evidence="4">
    <location>
        <begin position="1"/>
        <end position="48"/>
    </location>
</feature>
<feature type="region of interest" description="Disordered" evidence="4">
    <location>
        <begin position="260"/>
        <end position="279"/>
    </location>
</feature>
<dbReference type="SUPFAM" id="SSF50156">
    <property type="entry name" value="PDZ domain-like"/>
    <property type="match status" value="1"/>
</dbReference>
<dbReference type="PRINTS" id="PR00834">
    <property type="entry name" value="PROTEASES2C"/>
</dbReference>
<dbReference type="InterPro" id="IPR043504">
    <property type="entry name" value="Peptidase_S1_PA_chymotrypsin"/>
</dbReference>
<dbReference type="InterPro" id="IPR009003">
    <property type="entry name" value="Peptidase_S1_PA"/>
</dbReference>
<accession>A0ABV8EX10</accession>
<dbReference type="SUPFAM" id="SSF50494">
    <property type="entry name" value="Trypsin-like serine proteases"/>
    <property type="match status" value="1"/>
</dbReference>
<dbReference type="InterPro" id="IPR001940">
    <property type="entry name" value="Peptidase_S1C"/>
</dbReference>
<keyword evidence="3 7" id="KW-0378">Hydrolase</keyword>
<dbReference type="RefSeq" id="WP_386189850.1">
    <property type="nucleotide sequence ID" value="NZ_JBHSBC010000012.1"/>
</dbReference>
<dbReference type="PANTHER" id="PTHR43343">
    <property type="entry name" value="PEPTIDASE S12"/>
    <property type="match status" value="1"/>
</dbReference>
<feature type="compositionally biased region" description="Low complexity" evidence="4">
    <location>
        <begin position="262"/>
        <end position="275"/>
    </location>
</feature>
<dbReference type="Pfam" id="PF13365">
    <property type="entry name" value="Trypsin_2"/>
    <property type="match status" value="1"/>
</dbReference>
<dbReference type="EMBL" id="JBHSBC010000012">
    <property type="protein sequence ID" value="MFC3980927.1"/>
    <property type="molecule type" value="Genomic_DNA"/>
</dbReference>
<evidence type="ECO:0000256" key="3">
    <source>
        <dbReference type="ARBA" id="ARBA00022801"/>
    </source>
</evidence>
<evidence type="ECO:0000313" key="7">
    <source>
        <dbReference type="EMBL" id="MFC3980927.1"/>
    </source>
</evidence>
<gene>
    <name evidence="7" type="ORF">ACFOYY_12395</name>
</gene>
<sequence length="440" mass="43571">MDPNKNEQESTPAEATHENEGWSQFGKVPPRVGGYSEGRDTGLQPTLIHPVPDAAESLQIPAQRGSLTGRQKLGAGLALAAMAVGGGVAGAFIATSIAGAGTVTASSVSPSAEVRQVGSFATVADVAKAVQPSVVSIEVKSANGSGDGSGVLLSADGLILTNNHVVTLGGQVGTNGSMTVKFSDGKTASARVVGTDPATDLAVIRAENVSNLTKATIGDSDKVRVGDSVLAIGSPLGLSGSVTAGIVSALNRTVTVGGEQRQQLPPGWGGMQQQQQGGGTTTIGGAIQTDAAINPGNSGGALVNAAGEVVGINSAIATNGGEGNIGVGFAIPINTAKQVAKQLIDTGKVSHAFLGVSLADATGDVAGALVNQVTDGSPAAQAGIRQGDLITKINETPVDDGATVVGAIRGLKPGDKVTITYLRDGKPQTATATLVEKTGQ</sequence>
<dbReference type="EC" id="3.4.21.-" evidence="7"/>
<evidence type="ECO:0000256" key="1">
    <source>
        <dbReference type="ARBA" id="ARBA00010541"/>
    </source>
</evidence>
<dbReference type="Gene3D" id="2.30.42.10">
    <property type="match status" value="1"/>
</dbReference>
<evidence type="ECO:0000256" key="2">
    <source>
        <dbReference type="ARBA" id="ARBA00022670"/>
    </source>
</evidence>
<keyword evidence="5" id="KW-0472">Membrane</keyword>
<keyword evidence="5" id="KW-1133">Transmembrane helix</keyword>
<dbReference type="Gene3D" id="2.40.10.10">
    <property type="entry name" value="Trypsin-like serine proteases"/>
    <property type="match status" value="2"/>
</dbReference>
<reference evidence="8" key="1">
    <citation type="journal article" date="2019" name="Int. J. Syst. Evol. Microbiol.">
        <title>The Global Catalogue of Microorganisms (GCM) 10K type strain sequencing project: providing services to taxonomists for standard genome sequencing and annotation.</title>
        <authorList>
            <consortium name="The Broad Institute Genomics Platform"/>
            <consortium name="The Broad Institute Genome Sequencing Center for Infectious Disease"/>
            <person name="Wu L."/>
            <person name="Ma J."/>
        </authorList>
    </citation>
    <scope>NUCLEOTIDE SEQUENCE [LARGE SCALE GENOMIC DNA]</scope>
    <source>
        <strain evidence="8">TBRC 7912</strain>
    </source>
</reference>
<dbReference type="InterPro" id="IPR051201">
    <property type="entry name" value="Chloro_Bact_Ser_Proteases"/>
</dbReference>
<keyword evidence="5" id="KW-0812">Transmembrane</keyword>
<dbReference type="InterPro" id="IPR036034">
    <property type="entry name" value="PDZ_sf"/>
</dbReference>
<comment type="caution">
    <text evidence="7">The sequence shown here is derived from an EMBL/GenBank/DDBJ whole genome shotgun (WGS) entry which is preliminary data.</text>
</comment>
<evidence type="ECO:0000259" key="6">
    <source>
        <dbReference type="PROSITE" id="PS50106"/>
    </source>
</evidence>
<dbReference type="InterPro" id="IPR001478">
    <property type="entry name" value="PDZ"/>
</dbReference>